<dbReference type="GO" id="GO:0015556">
    <property type="term" value="F:C4-dicarboxylate transmembrane transporter activity"/>
    <property type="evidence" value="ECO:0007669"/>
    <property type="project" value="UniProtKB-ARBA"/>
</dbReference>
<dbReference type="AlphaFoldDB" id="A0A183T6P7"/>
<evidence type="ECO:0000313" key="8">
    <source>
        <dbReference type="Proteomes" id="UP000275846"/>
    </source>
</evidence>
<dbReference type="GO" id="GO:0005886">
    <property type="term" value="C:plasma membrane"/>
    <property type="evidence" value="ECO:0007669"/>
    <property type="project" value="TreeGrafter"/>
</dbReference>
<dbReference type="PANTHER" id="PTHR10283">
    <property type="entry name" value="SOLUTE CARRIER FAMILY 13 MEMBER"/>
    <property type="match status" value="1"/>
</dbReference>
<evidence type="ECO:0000313" key="9">
    <source>
        <dbReference type="WBParaSite" id="SSLN_0001260201-mRNA-1"/>
    </source>
</evidence>
<feature type="transmembrane region" description="Helical" evidence="6">
    <location>
        <begin position="194"/>
        <end position="215"/>
    </location>
</feature>
<feature type="transmembrane region" description="Helical" evidence="6">
    <location>
        <begin position="340"/>
        <end position="359"/>
    </location>
</feature>
<feature type="transmembrane region" description="Helical" evidence="6">
    <location>
        <begin position="46"/>
        <end position="74"/>
    </location>
</feature>
<evidence type="ECO:0000256" key="5">
    <source>
        <dbReference type="ARBA" id="ARBA00023136"/>
    </source>
</evidence>
<dbReference type="OrthoDB" id="6493944at2759"/>
<dbReference type="InterPro" id="IPR001898">
    <property type="entry name" value="SLC13A/DASS"/>
</dbReference>
<feature type="transmembrane region" description="Helical" evidence="6">
    <location>
        <begin position="242"/>
        <end position="267"/>
    </location>
</feature>
<keyword evidence="4 6" id="KW-1133">Transmembrane helix</keyword>
<feature type="transmembrane region" description="Helical" evidence="6">
    <location>
        <begin position="15"/>
        <end position="34"/>
    </location>
</feature>
<evidence type="ECO:0000256" key="2">
    <source>
        <dbReference type="ARBA" id="ARBA00006772"/>
    </source>
</evidence>
<sequence>MCRFKIPPCLIVLSFYTRYIFIITYPIILLPILISQNGKESKAVYILLLMSGFWVTGCIPLYVTALFPLFLAPIMGLLPSALVSKAYISSSILLFLGGMILATAAENTNLHRRIAVAFMRCMGHDVRMLMLGIMLPTWFLSMWMSNTATTVMMITIVEAFLTKLDEATMAPLGESVLENEKRLKGKCRAHIKRFSAGISLAVCYAASCGGIATLIGSPPNTIFDGLANSRYGDEIPPNFGMWMVYSLPISLLCLLSTWIILCLLFLGPRNFFSCRNKRNHGGSNHLGSKLYDKSVSARREDSMEELERSGDNGQDEEVSLNIAVILGKISKAERQALGHIKFGEVACMVLFVLLIGLWITRKPDVPGWSRFMPTSNSSSGKTVTYVTDTQPTILFAILAFIIPASNPFRLRSDPTETGKFIL</sequence>
<evidence type="ECO:0000313" key="7">
    <source>
        <dbReference type="EMBL" id="VDL98530.1"/>
    </source>
</evidence>
<evidence type="ECO:0000256" key="1">
    <source>
        <dbReference type="ARBA" id="ARBA00004141"/>
    </source>
</evidence>
<dbReference type="STRING" id="70667.A0A183T6P7"/>
<accession>A0A183T6P7</accession>
<feature type="transmembrane region" description="Helical" evidence="6">
    <location>
        <begin position="382"/>
        <end position="402"/>
    </location>
</feature>
<dbReference type="WBParaSite" id="SSLN_0001260201-mRNA-1">
    <property type="protein sequence ID" value="SSLN_0001260201-mRNA-1"/>
    <property type="gene ID" value="SSLN_0001260201"/>
</dbReference>
<dbReference type="GO" id="GO:0005310">
    <property type="term" value="F:dicarboxylic acid transmembrane transporter activity"/>
    <property type="evidence" value="ECO:0007669"/>
    <property type="project" value="UniProtKB-ARBA"/>
</dbReference>
<gene>
    <name evidence="7" type="ORF">SSLN_LOCUS12145</name>
</gene>
<name>A0A183T6P7_SCHSO</name>
<organism evidence="9">
    <name type="scientific">Schistocephalus solidus</name>
    <name type="common">Tapeworm</name>
    <dbReference type="NCBI Taxonomy" id="70667"/>
    <lineage>
        <taxon>Eukaryota</taxon>
        <taxon>Metazoa</taxon>
        <taxon>Spiralia</taxon>
        <taxon>Lophotrochozoa</taxon>
        <taxon>Platyhelminthes</taxon>
        <taxon>Cestoda</taxon>
        <taxon>Eucestoda</taxon>
        <taxon>Diphyllobothriidea</taxon>
        <taxon>Diphyllobothriidae</taxon>
        <taxon>Schistocephalus</taxon>
    </lineage>
</organism>
<proteinExistence type="inferred from homology"/>
<dbReference type="EMBL" id="UYSU01037052">
    <property type="protein sequence ID" value="VDL98530.1"/>
    <property type="molecule type" value="Genomic_DNA"/>
</dbReference>
<evidence type="ECO:0000256" key="3">
    <source>
        <dbReference type="ARBA" id="ARBA00022692"/>
    </source>
</evidence>
<reference evidence="7 8" key="2">
    <citation type="submission" date="2018-11" db="EMBL/GenBank/DDBJ databases">
        <authorList>
            <consortium name="Pathogen Informatics"/>
        </authorList>
    </citation>
    <scope>NUCLEOTIDE SEQUENCE [LARGE SCALE GENOMIC DNA]</scope>
    <source>
        <strain evidence="7 8">NST_G2</strain>
    </source>
</reference>
<keyword evidence="3 6" id="KW-0812">Transmembrane</keyword>
<keyword evidence="5 6" id="KW-0472">Membrane</keyword>
<dbReference type="PANTHER" id="PTHR10283:SF82">
    <property type="entry name" value="SOLUTE CARRIER FAMILY 13 MEMBER 2"/>
    <property type="match status" value="1"/>
</dbReference>
<comment type="subcellular location">
    <subcellularLocation>
        <location evidence="1">Membrane</location>
        <topology evidence="1">Multi-pass membrane protein</topology>
    </subcellularLocation>
</comment>
<protein>
    <submittedName>
        <fullName evidence="9">Protein I'm not dead yet 2</fullName>
    </submittedName>
</protein>
<evidence type="ECO:0000256" key="6">
    <source>
        <dbReference type="SAM" id="Phobius"/>
    </source>
</evidence>
<reference evidence="9" key="1">
    <citation type="submission" date="2016-06" db="UniProtKB">
        <authorList>
            <consortium name="WormBaseParasite"/>
        </authorList>
    </citation>
    <scope>IDENTIFICATION</scope>
</reference>
<keyword evidence="8" id="KW-1185">Reference proteome</keyword>
<comment type="similarity">
    <text evidence="2">Belongs to the SLC13A/DASS transporter (TC 2.A.47) family. NADC subfamily.</text>
</comment>
<dbReference type="Proteomes" id="UP000275846">
    <property type="component" value="Unassembled WGS sequence"/>
</dbReference>
<evidence type="ECO:0000256" key="4">
    <source>
        <dbReference type="ARBA" id="ARBA00022989"/>
    </source>
</evidence>
<feature type="transmembrane region" description="Helical" evidence="6">
    <location>
        <begin position="86"/>
        <end position="105"/>
    </location>
</feature>
<dbReference type="Pfam" id="PF00939">
    <property type="entry name" value="Na_sulph_symp"/>
    <property type="match status" value="1"/>
</dbReference>